<dbReference type="FunFam" id="3.30.70.270:FF:000001">
    <property type="entry name" value="Diguanylate cyclase domain protein"/>
    <property type="match status" value="1"/>
</dbReference>
<evidence type="ECO:0000256" key="3">
    <source>
        <dbReference type="SAM" id="Phobius"/>
    </source>
</evidence>
<dbReference type="EC" id="2.7.7.65" evidence="1"/>
<dbReference type="Gene3D" id="3.30.70.270">
    <property type="match status" value="1"/>
</dbReference>
<dbReference type="GO" id="GO:0052621">
    <property type="term" value="F:diguanylate cyclase activity"/>
    <property type="evidence" value="ECO:0007669"/>
    <property type="project" value="UniProtKB-EC"/>
</dbReference>
<feature type="transmembrane region" description="Helical" evidence="3">
    <location>
        <begin position="269"/>
        <end position="287"/>
    </location>
</feature>
<dbReference type="AlphaFoldDB" id="A0A6I4TZR7"/>
<reference evidence="5 6" key="1">
    <citation type="submission" date="2019-12" db="EMBL/GenBank/DDBJ databases">
        <title>Genomic-based taxomic classification of the family Erythrobacteraceae.</title>
        <authorList>
            <person name="Xu L."/>
        </authorList>
    </citation>
    <scope>NUCLEOTIDE SEQUENCE [LARGE SCALE GENOMIC DNA]</scope>
    <source>
        <strain evidence="5 6">S36</strain>
    </source>
</reference>
<sequence>MIVAVPVVHWLALVLFPEIAGDISPLFLIAAPLFASLACLRRALQPGEVLGWAALSLGLMLWTLGILAATKGDVLVSLNSEGIGSILPYIFYGVPLICVMASPEHTSWRIRLVDGALAILLGVLFFLHTTTFATIEGFTGNGGDHIMWMFDIENVCIAVFALVRFAASVRPRERGFFRNLSIFAVIYLIVAGYANHHLAEFDFGHPADPLITIPFLIMIVLALAPDHPIGHARLPSRELVIAVNVGSPLMLPLMVMCVSIALITTRPMLAAAGFAAALVGYGVRTVLVQMRGTMEREDLDRLIRTDPLTGLANRRHLTEALTSAWNDARRASNGLAVLMIDIDDFKCLNDQLGHAVGDQRLQEVGKILAACAGRTSDVVARYGGEEFIAVLPQTSRHGAERLAEQMRRSVQQAALQSPAARGIVTISIGLGWAEMPRDDDPDELVKAADAALYDAKHAGKDCVRQRSL</sequence>
<dbReference type="InterPro" id="IPR043128">
    <property type="entry name" value="Rev_trsase/Diguanyl_cyclase"/>
</dbReference>
<accession>A0A6I4TZR7</accession>
<dbReference type="OrthoDB" id="9812260at2"/>
<comment type="catalytic activity">
    <reaction evidence="2">
        <text>2 GTP = 3',3'-c-di-GMP + 2 diphosphate</text>
        <dbReference type="Rhea" id="RHEA:24898"/>
        <dbReference type="ChEBI" id="CHEBI:33019"/>
        <dbReference type="ChEBI" id="CHEBI:37565"/>
        <dbReference type="ChEBI" id="CHEBI:58805"/>
        <dbReference type="EC" id="2.7.7.65"/>
    </reaction>
</comment>
<keyword evidence="3" id="KW-0472">Membrane</keyword>
<dbReference type="NCBIfam" id="TIGR00254">
    <property type="entry name" value="GGDEF"/>
    <property type="match status" value="1"/>
</dbReference>
<feature type="transmembrane region" description="Helical" evidence="3">
    <location>
        <begin position="49"/>
        <end position="70"/>
    </location>
</feature>
<keyword evidence="6" id="KW-1185">Reference proteome</keyword>
<feature type="transmembrane region" description="Helical" evidence="3">
    <location>
        <begin position="210"/>
        <end position="227"/>
    </location>
</feature>
<dbReference type="PANTHER" id="PTHR45138">
    <property type="entry name" value="REGULATORY COMPONENTS OF SENSORY TRANSDUCTION SYSTEM"/>
    <property type="match status" value="1"/>
</dbReference>
<dbReference type="PANTHER" id="PTHR45138:SF9">
    <property type="entry name" value="DIGUANYLATE CYCLASE DGCM-RELATED"/>
    <property type="match status" value="1"/>
</dbReference>
<dbReference type="PROSITE" id="PS50887">
    <property type="entry name" value="GGDEF"/>
    <property type="match status" value="1"/>
</dbReference>
<gene>
    <name evidence="5" type="ORF">GRI97_16395</name>
</gene>
<name>A0A6I4TZR7_9SPHN</name>
<feature type="transmembrane region" description="Helical" evidence="3">
    <location>
        <begin position="82"/>
        <end position="100"/>
    </location>
</feature>
<dbReference type="InterPro" id="IPR050469">
    <property type="entry name" value="Diguanylate_Cyclase"/>
</dbReference>
<feature type="transmembrane region" description="Helical" evidence="3">
    <location>
        <begin position="239"/>
        <end position="263"/>
    </location>
</feature>
<feature type="transmembrane region" description="Helical" evidence="3">
    <location>
        <begin position="179"/>
        <end position="198"/>
    </location>
</feature>
<feature type="transmembrane region" description="Helical" evidence="3">
    <location>
        <begin position="112"/>
        <end position="135"/>
    </location>
</feature>
<evidence type="ECO:0000313" key="5">
    <source>
        <dbReference type="EMBL" id="MXP00572.1"/>
    </source>
</evidence>
<dbReference type="CDD" id="cd01949">
    <property type="entry name" value="GGDEF"/>
    <property type="match status" value="1"/>
</dbReference>
<feature type="transmembrane region" description="Helical" evidence="3">
    <location>
        <begin position="147"/>
        <end position="167"/>
    </location>
</feature>
<keyword evidence="3" id="KW-0812">Transmembrane</keyword>
<protein>
    <recommendedName>
        <fullName evidence="1">diguanylate cyclase</fullName>
        <ecNumber evidence="1">2.7.7.65</ecNumber>
    </recommendedName>
</protein>
<dbReference type="Pfam" id="PF00990">
    <property type="entry name" value="GGDEF"/>
    <property type="match status" value="1"/>
</dbReference>
<dbReference type="SMART" id="SM00267">
    <property type="entry name" value="GGDEF"/>
    <property type="match status" value="1"/>
</dbReference>
<comment type="caution">
    <text evidence="5">The sequence shown here is derived from an EMBL/GenBank/DDBJ whole genome shotgun (WGS) entry which is preliminary data.</text>
</comment>
<proteinExistence type="predicted"/>
<dbReference type="SUPFAM" id="SSF55073">
    <property type="entry name" value="Nucleotide cyclase"/>
    <property type="match status" value="1"/>
</dbReference>
<evidence type="ECO:0000259" key="4">
    <source>
        <dbReference type="PROSITE" id="PS50887"/>
    </source>
</evidence>
<dbReference type="RefSeq" id="WP_161392308.1">
    <property type="nucleotide sequence ID" value="NZ_JBHSCP010000003.1"/>
</dbReference>
<feature type="domain" description="GGDEF" evidence="4">
    <location>
        <begin position="333"/>
        <end position="468"/>
    </location>
</feature>
<dbReference type="InterPro" id="IPR029787">
    <property type="entry name" value="Nucleotide_cyclase"/>
</dbReference>
<feature type="transmembrane region" description="Helical" evidence="3">
    <location>
        <begin position="23"/>
        <end position="40"/>
    </location>
</feature>
<evidence type="ECO:0000313" key="6">
    <source>
        <dbReference type="Proteomes" id="UP000469430"/>
    </source>
</evidence>
<dbReference type="InterPro" id="IPR000160">
    <property type="entry name" value="GGDEF_dom"/>
</dbReference>
<dbReference type="EMBL" id="WTYJ01000004">
    <property type="protein sequence ID" value="MXP00572.1"/>
    <property type="molecule type" value="Genomic_DNA"/>
</dbReference>
<keyword evidence="3" id="KW-1133">Transmembrane helix</keyword>
<evidence type="ECO:0000256" key="1">
    <source>
        <dbReference type="ARBA" id="ARBA00012528"/>
    </source>
</evidence>
<evidence type="ECO:0000256" key="2">
    <source>
        <dbReference type="ARBA" id="ARBA00034247"/>
    </source>
</evidence>
<organism evidence="5 6">
    <name type="scientific">Croceibacterium xixiisoli</name>
    <dbReference type="NCBI Taxonomy" id="1476466"/>
    <lineage>
        <taxon>Bacteria</taxon>
        <taxon>Pseudomonadati</taxon>
        <taxon>Pseudomonadota</taxon>
        <taxon>Alphaproteobacteria</taxon>
        <taxon>Sphingomonadales</taxon>
        <taxon>Erythrobacteraceae</taxon>
        <taxon>Croceibacterium</taxon>
    </lineage>
</organism>
<dbReference type="Proteomes" id="UP000469430">
    <property type="component" value="Unassembled WGS sequence"/>
</dbReference>